<evidence type="ECO:0000313" key="1">
    <source>
        <dbReference type="EMBL" id="QPC47108.1"/>
    </source>
</evidence>
<protein>
    <recommendedName>
        <fullName evidence="3">Prophage pi2 protein 40</fullName>
    </recommendedName>
</protein>
<dbReference type="EMBL" id="CP049742">
    <property type="protein sequence ID" value="QPC47108.1"/>
    <property type="molecule type" value="Genomic_DNA"/>
</dbReference>
<dbReference type="KEGG" id="mcui:G8O30_09080"/>
<organism evidence="1 2">
    <name type="scientific">Mangrovibacillus cuniculi</name>
    <dbReference type="NCBI Taxonomy" id="2593652"/>
    <lineage>
        <taxon>Bacteria</taxon>
        <taxon>Bacillati</taxon>
        <taxon>Bacillota</taxon>
        <taxon>Bacilli</taxon>
        <taxon>Bacillales</taxon>
        <taxon>Bacillaceae</taxon>
        <taxon>Mangrovibacillus</taxon>
    </lineage>
</organism>
<evidence type="ECO:0000313" key="2">
    <source>
        <dbReference type="Proteomes" id="UP000593626"/>
    </source>
</evidence>
<keyword evidence="2" id="KW-1185">Reference proteome</keyword>
<evidence type="ECO:0008006" key="3">
    <source>
        <dbReference type="Google" id="ProtNLM"/>
    </source>
</evidence>
<name>A0A7S8HFR8_9BACI</name>
<reference evidence="1 2" key="1">
    <citation type="submission" date="2019-07" db="EMBL/GenBank/DDBJ databases">
        <title>Genome sequence of 2 isolates from Red Sea Mangroves.</title>
        <authorList>
            <person name="Sefrji F."/>
            <person name="Michoud G."/>
            <person name="Merlino G."/>
            <person name="Daffonchio D."/>
        </authorList>
    </citation>
    <scope>NUCLEOTIDE SEQUENCE [LARGE SCALE GENOMIC DNA]</scope>
    <source>
        <strain evidence="1 2">R1DC41</strain>
    </source>
</reference>
<dbReference type="Proteomes" id="UP000593626">
    <property type="component" value="Chromosome"/>
</dbReference>
<dbReference type="RefSeq" id="WP_239671775.1">
    <property type="nucleotide sequence ID" value="NZ_CP049742.1"/>
</dbReference>
<gene>
    <name evidence="1" type="ORF">G8O30_09080</name>
</gene>
<proteinExistence type="predicted"/>
<sequence>MEKTLIIDGRPVRFKCAGSTPVIYKSQFGREFFVETIEVNKQLVLYAGLQTEEIDKFPLHDLQKIDFDVFYRMIWTLAKTADKGIPDPLLWLDSFEDFPILDTILELAELITAALTSKKNSKMKIPLNQ</sequence>
<accession>A0A7S8HFR8</accession>
<dbReference type="AlphaFoldDB" id="A0A7S8HFR8"/>